<comment type="caution">
    <text evidence="1">The sequence shown here is derived from an EMBL/GenBank/DDBJ whole genome shotgun (WGS) entry which is preliminary data.</text>
</comment>
<name>A0AAE0ZBC7_9GAST</name>
<evidence type="ECO:0000313" key="1">
    <source>
        <dbReference type="EMBL" id="KAK3766115.1"/>
    </source>
</evidence>
<proteinExistence type="predicted"/>
<gene>
    <name evidence="1" type="ORF">RRG08_002347</name>
</gene>
<keyword evidence="2" id="KW-1185">Reference proteome</keyword>
<protein>
    <submittedName>
        <fullName evidence="1">Uncharacterized protein</fullName>
    </submittedName>
</protein>
<reference evidence="1" key="1">
    <citation type="journal article" date="2023" name="G3 (Bethesda)">
        <title>A reference genome for the long-term kleptoplast-retaining sea slug Elysia crispata morphotype clarki.</title>
        <authorList>
            <person name="Eastman K.E."/>
            <person name="Pendleton A.L."/>
            <person name="Shaikh M.A."/>
            <person name="Suttiyut T."/>
            <person name="Ogas R."/>
            <person name="Tomko P."/>
            <person name="Gavelis G."/>
            <person name="Widhalm J.R."/>
            <person name="Wisecaver J.H."/>
        </authorList>
    </citation>
    <scope>NUCLEOTIDE SEQUENCE</scope>
    <source>
        <strain evidence="1">ECLA1</strain>
    </source>
</reference>
<evidence type="ECO:0000313" key="2">
    <source>
        <dbReference type="Proteomes" id="UP001283361"/>
    </source>
</evidence>
<accession>A0AAE0ZBC7</accession>
<dbReference type="AlphaFoldDB" id="A0AAE0ZBC7"/>
<dbReference type="Proteomes" id="UP001283361">
    <property type="component" value="Unassembled WGS sequence"/>
</dbReference>
<sequence>MIAKQFGEGVWINAVRSCRKQNKTLARPAIEDKMKPQLKVTEFRVNEFCLQAVTLDQQYRLPVSSRTLPYPISFGFSPKRFFILICWRTNSPDHRHFSGRISSSREVTDGYLEELSLI</sequence>
<dbReference type="EMBL" id="JAWDGP010004263">
    <property type="protein sequence ID" value="KAK3766115.1"/>
    <property type="molecule type" value="Genomic_DNA"/>
</dbReference>
<organism evidence="1 2">
    <name type="scientific">Elysia crispata</name>
    <name type="common">lettuce slug</name>
    <dbReference type="NCBI Taxonomy" id="231223"/>
    <lineage>
        <taxon>Eukaryota</taxon>
        <taxon>Metazoa</taxon>
        <taxon>Spiralia</taxon>
        <taxon>Lophotrochozoa</taxon>
        <taxon>Mollusca</taxon>
        <taxon>Gastropoda</taxon>
        <taxon>Heterobranchia</taxon>
        <taxon>Euthyneura</taxon>
        <taxon>Panpulmonata</taxon>
        <taxon>Sacoglossa</taxon>
        <taxon>Placobranchoidea</taxon>
        <taxon>Plakobranchidae</taxon>
        <taxon>Elysia</taxon>
    </lineage>
</organism>